<evidence type="ECO:0000313" key="3">
    <source>
        <dbReference type="EMBL" id="KAG8512687.1"/>
    </source>
</evidence>
<keyword evidence="4" id="KW-1185">Reference proteome</keyword>
<evidence type="ECO:0000313" key="4">
    <source>
        <dbReference type="Proteomes" id="UP000700334"/>
    </source>
</evidence>
<feature type="domain" description="CARD" evidence="2">
    <location>
        <begin position="3"/>
        <end position="79"/>
    </location>
</feature>
<feature type="region of interest" description="Disordered" evidence="1">
    <location>
        <begin position="875"/>
        <end position="1003"/>
    </location>
</feature>
<gene>
    <name evidence="3" type="ORF">J0S82_007386</name>
</gene>
<dbReference type="PROSITE" id="PS50209">
    <property type="entry name" value="CARD"/>
    <property type="match status" value="1"/>
</dbReference>
<name>A0A8J6A5V0_GALPY</name>
<feature type="compositionally biased region" description="Polar residues" evidence="1">
    <location>
        <begin position="956"/>
        <end position="986"/>
    </location>
</feature>
<dbReference type="Pfam" id="PF00619">
    <property type="entry name" value="CARD"/>
    <property type="match status" value="1"/>
</dbReference>
<evidence type="ECO:0000259" key="2">
    <source>
        <dbReference type="PROSITE" id="PS50209"/>
    </source>
</evidence>
<dbReference type="PANTHER" id="PTHR22797:SF36">
    <property type="entry name" value="CASPASE RECRUITMENT DOMAIN-CONTAINING PROTEIN 6"/>
    <property type="match status" value="1"/>
</dbReference>
<dbReference type="Proteomes" id="UP000700334">
    <property type="component" value="Unassembled WGS sequence"/>
</dbReference>
<dbReference type="SMART" id="SM00114">
    <property type="entry name" value="CARD"/>
    <property type="match status" value="1"/>
</dbReference>
<evidence type="ECO:0000256" key="1">
    <source>
        <dbReference type="SAM" id="MobiDB-lite"/>
    </source>
</evidence>
<dbReference type="PANTHER" id="PTHR22797">
    <property type="entry name" value="CARD6/NUCLEOLAR PROTEIN 3"/>
    <property type="match status" value="1"/>
</dbReference>
<dbReference type="GO" id="GO:0042981">
    <property type="term" value="P:regulation of apoptotic process"/>
    <property type="evidence" value="ECO:0007669"/>
    <property type="project" value="InterPro"/>
</dbReference>
<dbReference type="EMBL" id="JAGFMF010011791">
    <property type="protein sequence ID" value="KAG8512687.1"/>
    <property type="molecule type" value="Genomic_DNA"/>
</dbReference>
<dbReference type="InterPro" id="IPR052685">
    <property type="entry name" value="Apoptosis_Repressor_CARD"/>
</dbReference>
<dbReference type="InterPro" id="IPR001315">
    <property type="entry name" value="CARD"/>
</dbReference>
<feature type="compositionally biased region" description="Low complexity" evidence="1">
    <location>
        <begin position="920"/>
        <end position="955"/>
    </location>
</feature>
<comment type="caution">
    <text evidence="3">The sequence shown here is derived from an EMBL/GenBank/DDBJ whole genome shotgun (WGS) entry which is preliminary data.</text>
</comment>
<dbReference type="InterPro" id="IPR011029">
    <property type="entry name" value="DEATH-like_dom_sf"/>
</dbReference>
<feature type="region of interest" description="Disordered" evidence="1">
    <location>
        <begin position="804"/>
        <end position="843"/>
    </location>
</feature>
<dbReference type="SUPFAM" id="SSF47986">
    <property type="entry name" value="DEATH domain"/>
    <property type="match status" value="1"/>
</dbReference>
<dbReference type="OrthoDB" id="9449373at2759"/>
<feature type="compositionally biased region" description="Polar residues" evidence="1">
    <location>
        <begin position="829"/>
        <end position="839"/>
    </location>
</feature>
<sequence length="1003" mass="114395">MASRSVPSEIIEKERKKLLDILQQDPDTILDTLTSRRLISDEEYESLESVQDPLKKSRKLLILVQKKGEVSCQHFLNCLFSTFPESASTQDLRHECLKHDDIEPPHLPSKYLEDVFFPGEKQSENPKITVALKEKSKDVRDIKDNKISYKETVLSLRVSEKENNSPKITIPYLVENVEYEFPPAIEYLQDGQRYDEPDDSLYLEEDYLEPIEYSKDAETAVDEENYDNLEIIVYDDEENPAYSETTEHSDEEQTYEESEISISLEEEEKSIEERKKVFREVLSCLNLDRSRKLLSEVIKQFSLDRVERWIPKTPGDLVWNFLMKVEALDVMARDPILTHRVLDEDSKGDLLTRVENLEIRDTQTQTINSLDVLCAVMLCSDSSLQREVMSNMYQCQFALPLLLPDAENNKIILMLGAMRDIVKVKLTQASGEAARDTEKLLTCTKMPVISFVRLGDCSFSKSQILNRLLSPAGQKSHKIFLHRGLPALELPRQISDGLVEIAWCFPDSDHLKANPWCFQKPVAVTNLRGDLESFWIQFGFLMEISSAVFFFTDRLGQKEWDLLMYLREEAIERCYFVLSSQARESEEAEMSQRILKLKAMQLLFWEVEGPGETGKNMEHLQAALQEVMSSSLRSVSLEDVASLAWELGIQVDCGFEMNEEIPVVFSENVAAIAEDEEEQRHDQSKSPCESSVEIPIKEPGVQNFHLTQVFNTAPFVTGGDFNRVSWRAPRVAGSHFWSGQSSKSFCPLPFQNPRAHNQGKCFGVQYFQPQRFYSDERFINFSRPGRRCPLRDVFGRPLRPVTPHVQAWPRRPPATGALQRSGAVVSRVGHSQFQGSQPAGATGKLMRTPYHIKHSHPQAFSPAKSKFVPRFQFKSAQPKSSQGKHPQQEPSQTQPTSTKPAQSQPSQTKYFPSKPTQPKSCQPQSFRPQPSQPQSSQSKSFQQHASHAKPSSSKSTQDYPCQPRSSQPKLSQHRPTQSKPSQTRPSQAKAYYPKAGPKRVGKR</sequence>
<protein>
    <submittedName>
        <fullName evidence="3">Caspase recruitment domain-containing protein 6</fullName>
    </submittedName>
</protein>
<proteinExistence type="predicted"/>
<accession>A0A8J6A5V0</accession>
<feature type="compositionally biased region" description="Low complexity" evidence="1">
    <location>
        <begin position="888"/>
        <end position="908"/>
    </location>
</feature>
<reference evidence="3" key="1">
    <citation type="journal article" date="2021" name="Evol. Appl.">
        <title>The genome of the Pyrenean desman and the effects of bottlenecks and inbreeding on the genomic landscape of an endangered species.</title>
        <authorList>
            <person name="Escoda L."/>
            <person name="Castresana J."/>
        </authorList>
    </citation>
    <scope>NUCLEOTIDE SEQUENCE</scope>
    <source>
        <strain evidence="3">IBE-C5619</strain>
    </source>
</reference>
<feature type="compositionally biased region" description="Polar residues" evidence="1">
    <location>
        <begin position="875"/>
        <end position="885"/>
    </location>
</feature>
<dbReference type="Pfam" id="PF25496">
    <property type="entry name" value="URGCP"/>
    <property type="match status" value="1"/>
</dbReference>
<dbReference type="InterPro" id="IPR057365">
    <property type="entry name" value="URGCP"/>
</dbReference>
<dbReference type="AlphaFoldDB" id="A0A8J6A5V0"/>
<dbReference type="CDD" id="cd01671">
    <property type="entry name" value="CARD"/>
    <property type="match status" value="1"/>
</dbReference>
<dbReference type="Gene3D" id="1.10.533.10">
    <property type="entry name" value="Death Domain, Fas"/>
    <property type="match status" value="1"/>
</dbReference>
<organism evidence="3 4">
    <name type="scientific">Galemys pyrenaicus</name>
    <name type="common">Iberian desman</name>
    <name type="synonym">Pyrenean desman</name>
    <dbReference type="NCBI Taxonomy" id="202257"/>
    <lineage>
        <taxon>Eukaryota</taxon>
        <taxon>Metazoa</taxon>
        <taxon>Chordata</taxon>
        <taxon>Craniata</taxon>
        <taxon>Vertebrata</taxon>
        <taxon>Euteleostomi</taxon>
        <taxon>Mammalia</taxon>
        <taxon>Eutheria</taxon>
        <taxon>Laurasiatheria</taxon>
        <taxon>Eulipotyphla</taxon>
        <taxon>Talpidae</taxon>
        <taxon>Galemys</taxon>
    </lineage>
</organism>